<name>A0ABW1FY60_9ACTN</name>
<dbReference type="Proteomes" id="UP001596174">
    <property type="component" value="Unassembled WGS sequence"/>
</dbReference>
<feature type="compositionally biased region" description="Low complexity" evidence="1">
    <location>
        <begin position="245"/>
        <end position="256"/>
    </location>
</feature>
<protein>
    <submittedName>
        <fullName evidence="3">DUF5336 domain-containing protein</fullName>
    </submittedName>
</protein>
<feature type="region of interest" description="Disordered" evidence="1">
    <location>
        <begin position="156"/>
        <end position="268"/>
    </location>
</feature>
<sequence length="356" mass="36752">MNLRTVTRGDAAIGAAALLLLICSFLPFYSVDSSLRCDNIGGDCSANQWHASLFPLLPSVTFLGLIGAALILLPRLLPGQEPRPVGIPLSGWGTVLAVASFWSALWSMFGTPGAGLVHDYGAYLSFLFALLLAAAAVATPLVPALREPLIPATPNAPGIPGAYPQPGYHPFGHQPVQQAQPGQPFTGPQAPTQPQQPGYGYPAPQPGAAGQPVPQPAPQAVPQDTPPADAPPKDHGTVLLTPVTPAKQPEPAAQPQSGEAPSGEQPKTAVEQEALPVDVTKGQAPAAPAPAFAPFWFAVPAIRPLAPEHDPNGAPVGQLVPGTWYLAIAQQGDALLTQTQEGKRGLLADTSGIQRG</sequence>
<keyword evidence="2" id="KW-1133">Transmembrane helix</keyword>
<accession>A0ABW1FY60</accession>
<evidence type="ECO:0000313" key="3">
    <source>
        <dbReference type="EMBL" id="MFC5906287.1"/>
    </source>
</evidence>
<dbReference type="Pfam" id="PF17270">
    <property type="entry name" value="DUF5336"/>
    <property type="match status" value="1"/>
</dbReference>
<feature type="compositionally biased region" description="Pro residues" evidence="1">
    <location>
        <begin position="213"/>
        <end position="230"/>
    </location>
</feature>
<feature type="transmembrane region" description="Helical" evidence="2">
    <location>
        <begin position="12"/>
        <end position="31"/>
    </location>
</feature>
<reference evidence="4" key="1">
    <citation type="journal article" date="2019" name="Int. J. Syst. Evol. Microbiol.">
        <title>The Global Catalogue of Microorganisms (GCM) 10K type strain sequencing project: providing services to taxonomists for standard genome sequencing and annotation.</title>
        <authorList>
            <consortium name="The Broad Institute Genomics Platform"/>
            <consortium name="The Broad Institute Genome Sequencing Center for Infectious Disease"/>
            <person name="Wu L."/>
            <person name="Ma J."/>
        </authorList>
    </citation>
    <scope>NUCLEOTIDE SEQUENCE [LARGE SCALE GENOMIC DNA]</scope>
    <source>
        <strain evidence="4">JCM 4816</strain>
    </source>
</reference>
<keyword evidence="2" id="KW-0812">Transmembrane</keyword>
<feature type="transmembrane region" description="Helical" evidence="2">
    <location>
        <begin position="120"/>
        <end position="142"/>
    </location>
</feature>
<dbReference type="RefSeq" id="WP_380579546.1">
    <property type="nucleotide sequence ID" value="NZ_JBHSQJ010000010.1"/>
</dbReference>
<feature type="transmembrane region" description="Helical" evidence="2">
    <location>
        <begin position="85"/>
        <end position="108"/>
    </location>
</feature>
<keyword evidence="4" id="KW-1185">Reference proteome</keyword>
<feature type="compositionally biased region" description="Low complexity" evidence="1">
    <location>
        <begin position="177"/>
        <end position="212"/>
    </location>
</feature>
<gene>
    <name evidence="3" type="ORF">ACFP3V_03510</name>
</gene>
<dbReference type="InterPro" id="IPR035166">
    <property type="entry name" value="DUF5336"/>
</dbReference>
<keyword evidence="2" id="KW-0472">Membrane</keyword>
<evidence type="ECO:0000313" key="4">
    <source>
        <dbReference type="Proteomes" id="UP001596174"/>
    </source>
</evidence>
<dbReference type="EMBL" id="JBHSQJ010000010">
    <property type="protein sequence ID" value="MFC5906287.1"/>
    <property type="molecule type" value="Genomic_DNA"/>
</dbReference>
<evidence type="ECO:0000256" key="1">
    <source>
        <dbReference type="SAM" id="MobiDB-lite"/>
    </source>
</evidence>
<proteinExistence type="predicted"/>
<organism evidence="3 4">
    <name type="scientific">Streptacidiphilus monticola</name>
    <dbReference type="NCBI Taxonomy" id="2161674"/>
    <lineage>
        <taxon>Bacteria</taxon>
        <taxon>Bacillati</taxon>
        <taxon>Actinomycetota</taxon>
        <taxon>Actinomycetes</taxon>
        <taxon>Kitasatosporales</taxon>
        <taxon>Streptomycetaceae</taxon>
        <taxon>Streptacidiphilus</taxon>
    </lineage>
</organism>
<comment type="caution">
    <text evidence="3">The sequence shown here is derived from an EMBL/GenBank/DDBJ whole genome shotgun (WGS) entry which is preliminary data.</text>
</comment>
<feature type="transmembrane region" description="Helical" evidence="2">
    <location>
        <begin position="51"/>
        <end position="73"/>
    </location>
</feature>
<evidence type="ECO:0000256" key="2">
    <source>
        <dbReference type="SAM" id="Phobius"/>
    </source>
</evidence>